<dbReference type="Gene3D" id="2.40.70.10">
    <property type="entry name" value="Acid Proteases"/>
    <property type="match status" value="2"/>
</dbReference>
<dbReference type="InterPro" id="IPR001461">
    <property type="entry name" value="Aspartic_peptidase_A1"/>
</dbReference>
<dbReference type="InterPro" id="IPR032861">
    <property type="entry name" value="TAXi_N"/>
</dbReference>
<dbReference type="PROSITE" id="PS51767">
    <property type="entry name" value="PEPTIDASE_A1"/>
    <property type="match status" value="1"/>
</dbReference>
<dbReference type="EMBL" id="CM029043">
    <property type="protein sequence ID" value="KAG2612968.1"/>
    <property type="molecule type" value="Genomic_DNA"/>
</dbReference>
<evidence type="ECO:0000256" key="6">
    <source>
        <dbReference type="PIRSR" id="PIRSR601461-1"/>
    </source>
</evidence>
<evidence type="ECO:0000256" key="4">
    <source>
        <dbReference type="ARBA" id="ARBA00022801"/>
    </source>
</evidence>
<feature type="domain" description="Peptidase A1" evidence="8">
    <location>
        <begin position="88"/>
        <end position="421"/>
    </location>
</feature>
<dbReference type="Pfam" id="PF14541">
    <property type="entry name" value="TAXi_C"/>
    <property type="match status" value="1"/>
</dbReference>
<evidence type="ECO:0000256" key="7">
    <source>
        <dbReference type="SAM" id="SignalP"/>
    </source>
</evidence>
<evidence type="ECO:0000313" key="9">
    <source>
        <dbReference type="EMBL" id="KAG2612968.1"/>
    </source>
</evidence>
<gene>
    <name evidence="9" type="ORF">PVAP13_4KG327000</name>
</gene>
<protein>
    <recommendedName>
        <fullName evidence="8">Peptidase A1 domain-containing protein</fullName>
    </recommendedName>
</protein>
<feature type="signal peptide" evidence="7">
    <location>
        <begin position="1"/>
        <end position="21"/>
    </location>
</feature>
<dbReference type="AlphaFoldDB" id="A0A8T0TT44"/>
<dbReference type="SUPFAM" id="SSF50630">
    <property type="entry name" value="Acid proteases"/>
    <property type="match status" value="1"/>
</dbReference>
<dbReference type="InterPro" id="IPR021109">
    <property type="entry name" value="Peptidase_aspartic_dom_sf"/>
</dbReference>
<dbReference type="OrthoDB" id="2747330at2759"/>
<evidence type="ECO:0000256" key="2">
    <source>
        <dbReference type="ARBA" id="ARBA00022670"/>
    </source>
</evidence>
<keyword evidence="3" id="KW-0064">Aspartyl protease</keyword>
<sequence length="428" mass="44439">MAAKIALLALTVSFLLAATQAAHGRHAERRGFRATMIRRSKTAAAINFTQAARQSHRRLSVLASRLDAASSRVNGQTPLRMDSDGGAYDMDLSIGTPPQNLTALADTGSDLIWTKCGACASCAPRGTPSFFPDRSSTFSKLPCSDRLCGALKSERLATCPAGGAECDYTYSYGLEDGDTFTRGYLAGETITLGGAAAPGVGFGCSNASEGEYGSSSSGLVGLGRGPLSLVSQLNAGAFSYCLTTNASKASPLLFGSMANLSGSGVQSTAILTSTSTTFYTVNLERISVGSATTPGPSDGVVFDSGTTLTFLSEPAYTQAKEAVLSQTKLARAADRDGFEACFFERSGGGGGNPAAAVPAMVLHFDGGADMALQVLNYVVDVGDGVVCWVVQRSPSLSIIGNIMQMDFHVRYDIDNSVLSFQPADCESL</sequence>
<name>A0A8T0TT44_PANVG</name>
<comment type="similarity">
    <text evidence="1">Belongs to the peptidase A1 family.</text>
</comment>
<evidence type="ECO:0000313" key="10">
    <source>
        <dbReference type="Proteomes" id="UP000823388"/>
    </source>
</evidence>
<feature type="active site" evidence="6">
    <location>
        <position position="303"/>
    </location>
</feature>
<dbReference type="GO" id="GO:0005576">
    <property type="term" value="C:extracellular region"/>
    <property type="evidence" value="ECO:0007669"/>
    <property type="project" value="TreeGrafter"/>
</dbReference>
<evidence type="ECO:0000256" key="5">
    <source>
        <dbReference type="ARBA" id="ARBA00023180"/>
    </source>
</evidence>
<keyword evidence="5" id="KW-0325">Glycoprotein</keyword>
<dbReference type="PRINTS" id="PR00792">
    <property type="entry name" value="PEPSIN"/>
</dbReference>
<keyword evidence="10" id="KW-1185">Reference proteome</keyword>
<dbReference type="FunFam" id="2.40.70.10:FF:000033">
    <property type="entry name" value="Aspartyl protease family protein"/>
    <property type="match status" value="1"/>
</dbReference>
<reference evidence="9" key="1">
    <citation type="submission" date="2020-05" db="EMBL/GenBank/DDBJ databases">
        <title>WGS assembly of Panicum virgatum.</title>
        <authorList>
            <person name="Lovell J.T."/>
            <person name="Jenkins J."/>
            <person name="Shu S."/>
            <person name="Juenger T.E."/>
            <person name="Schmutz J."/>
        </authorList>
    </citation>
    <scope>NUCLEOTIDE SEQUENCE</scope>
    <source>
        <strain evidence="9">AP13</strain>
    </source>
</reference>
<feature type="active site" evidence="6">
    <location>
        <position position="106"/>
    </location>
</feature>
<dbReference type="InterPro" id="IPR034161">
    <property type="entry name" value="Pepsin-like_plant"/>
</dbReference>
<dbReference type="InterPro" id="IPR033121">
    <property type="entry name" value="PEPTIDASE_A1"/>
</dbReference>
<dbReference type="GO" id="GO:0006508">
    <property type="term" value="P:proteolysis"/>
    <property type="evidence" value="ECO:0007669"/>
    <property type="project" value="UniProtKB-KW"/>
</dbReference>
<comment type="caution">
    <text evidence="9">The sequence shown here is derived from an EMBL/GenBank/DDBJ whole genome shotgun (WGS) entry which is preliminary data.</text>
</comment>
<dbReference type="PANTHER" id="PTHR47967:SF30">
    <property type="entry name" value="PEPTIDASE A1 DOMAIN-CONTAINING PROTEIN"/>
    <property type="match status" value="1"/>
</dbReference>
<dbReference type="CDD" id="cd05476">
    <property type="entry name" value="pepsin_A_like_plant"/>
    <property type="match status" value="1"/>
</dbReference>
<evidence type="ECO:0000256" key="1">
    <source>
        <dbReference type="ARBA" id="ARBA00007447"/>
    </source>
</evidence>
<evidence type="ECO:0000259" key="8">
    <source>
        <dbReference type="PROSITE" id="PS51767"/>
    </source>
</evidence>
<dbReference type="Pfam" id="PF14543">
    <property type="entry name" value="TAXi_N"/>
    <property type="match status" value="1"/>
</dbReference>
<dbReference type="InterPro" id="IPR051708">
    <property type="entry name" value="Plant_Aspart_Prot_A1"/>
</dbReference>
<keyword evidence="4" id="KW-0378">Hydrolase</keyword>
<keyword evidence="7" id="KW-0732">Signal</keyword>
<dbReference type="Proteomes" id="UP000823388">
    <property type="component" value="Chromosome 4K"/>
</dbReference>
<evidence type="ECO:0000256" key="3">
    <source>
        <dbReference type="ARBA" id="ARBA00022750"/>
    </source>
</evidence>
<organism evidence="9 10">
    <name type="scientific">Panicum virgatum</name>
    <name type="common">Blackwell switchgrass</name>
    <dbReference type="NCBI Taxonomy" id="38727"/>
    <lineage>
        <taxon>Eukaryota</taxon>
        <taxon>Viridiplantae</taxon>
        <taxon>Streptophyta</taxon>
        <taxon>Embryophyta</taxon>
        <taxon>Tracheophyta</taxon>
        <taxon>Spermatophyta</taxon>
        <taxon>Magnoliopsida</taxon>
        <taxon>Liliopsida</taxon>
        <taxon>Poales</taxon>
        <taxon>Poaceae</taxon>
        <taxon>PACMAD clade</taxon>
        <taxon>Panicoideae</taxon>
        <taxon>Panicodae</taxon>
        <taxon>Paniceae</taxon>
        <taxon>Panicinae</taxon>
        <taxon>Panicum</taxon>
        <taxon>Panicum sect. Hiantes</taxon>
    </lineage>
</organism>
<dbReference type="InterPro" id="IPR032799">
    <property type="entry name" value="TAXi_C"/>
</dbReference>
<dbReference type="GO" id="GO:0004190">
    <property type="term" value="F:aspartic-type endopeptidase activity"/>
    <property type="evidence" value="ECO:0007669"/>
    <property type="project" value="UniProtKB-KW"/>
</dbReference>
<dbReference type="PANTHER" id="PTHR47967">
    <property type="entry name" value="OS07G0603500 PROTEIN-RELATED"/>
    <property type="match status" value="1"/>
</dbReference>
<feature type="chain" id="PRO_5035786184" description="Peptidase A1 domain-containing protein" evidence="7">
    <location>
        <begin position="22"/>
        <end position="428"/>
    </location>
</feature>
<accession>A0A8T0TT44</accession>
<keyword evidence="2" id="KW-0645">Protease</keyword>
<proteinExistence type="inferred from homology"/>